<comment type="caution">
    <text evidence="2">The sequence shown here is derived from an EMBL/GenBank/DDBJ whole genome shotgun (WGS) entry which is preliminary data.</text>
</comment>
<evidence type="ECO:0000256" key="1">
    <source>
        <dbReference type="SAM" id="MobiDB-lite"/>
    </source>
</evidence>
<accession>A0A1R3JC30</accession>
<keyword evidence="3" id="KW-1185">Reference proteome</keyword>
<sequence length="59" mass="6780">MDGGDYEETRREGKASFSSSMAWGGEKGKYKIRNQRREKGKQNGRWRLAMPRGVASMVR</sequence>
<dbReference type="EMBL" id="AWUE01016373">
    <property type="protein sequence ID" value="OMO92369.1"/>
    <property type="molecule type" value="Genomic_DNA"/>
</dbReference>
<organism evidence="2 3">
    <name type="scientific">Corchorus olitorius</name>
    <dbReference type="NCBI Taxonomy" id="93759"/>
    <lineage>
        <taxon>Eukaryota</taxon>
        <taxon>Viridiplantae</taxon>
        <taxon>Streptophyta</taxon>
        <taxon>Embryophyta</taxon>
        <taxon>Tracheophyta</taxon>
        <taxon>Spermatophyta</taxon>
        <taxon>Magnoliopsida</taxon>
        <taxon>eudicotyledons</taxon>
        <taxon>Gunneridae</taxon>
        <taxon>Pentapetalae</taxon>
        <taxon>rosids</taxon>
        <taxon>malvids</taxon>
        <taxon>Malvales</taxon>
        <taxon>Malvaceae</taxon>
        <taxon>Grewioideae</taxon>
        <taxon>Apeibeae</taxon>
        <taxon>Corchorus</taxon>
    </lineage>
</organism>
<reference evidence="3" key="1">
    <citation type="submission" date="2013-09" db="EMBL/GenBank/DDBJ databases">
        <title>Corchorus olitorius genome sequencing.</title>
        <authorList>
            <person name="Alam M."/>
            <person name="Haque M.S."/>
            <person name="Islam M.S."/>
            <person name="Emdad E.M."/>
            <person name="Islam M.M."/>
            <person name="Ahmed B."/>
            <person name="Halim A."/>
            <person name="Hossen Q.M.M."/>
            <person name="Hossain M.Z."/>
            <person name="Ahmed R."/>
            <person name="Khan M.M."/>
            <person name="Islam R."/>
            <person name="Rashid M.M."/>
            <person name="Khan S.A."/>
            <person name="Rahman M.S."/>
            <person name="Alam M."/>
            <person name="Yahiya A.S."/>
            <person name="Khan M.S."/>
            <person name="Azam M.S."/>
            <person name="Haque T."/>
            <person name="Lashkar M.Z.H."/>
            <person name="Akhand A.I."/>
            <person name="Morshed G."/>
            <person name="Roy S."/>
            <person name="Uddin K.S."/>
            <person name="Rabeya T."/>
            <person name="Hossain A.S."/>
            <person name="Chowdhury A."/>
            <person name="Snigdha A.R."/>
            <person name="Mortoza M.S."/>
            <person name="Matin S.A."/>
            <person name="Hoque S.M.E."/>
            <person name="Islam M.K."/>
            <person name="Roy D.K."/>
            <person name="Haider R."/>
            <person name="Moosa M.M."/>
            <person name="Elias S.M."/>
            <person name="Hasan A.M."/>
            <person name="Jahan S."/>
            <person name="Shafiuddin M."/>
            <person name="Mahmood N."/>
            <person name="Shommy N.S."/>
        </authorList>
    </citation>
    <scope>NUCLEOTIDE SEQUENCE [LARGE SCALE GENOMIC DNA]</scope>
    <source>
        <strain evidence="3">cv. O-4</strain>
    </source>
</reference>
<protein>
    <submittedName>
        <fullName evidence="2">Uncharacterized protein</fullName>
    </submittedName>
</protein>
<dbReference type="Proteomes" id="UP000187203">
    <property type="component" value="Unassembled WGS sequence"/>
</dbReference>
<evidence type="ECO:0000313" key="2">
    <source>
        <dbReference type="EMBL" id="OMO92369.1"/>
    </source>
</evidence>
<proteinExistence type="predicted"/>
<name>A0A1R3JC30_9ROSI</name>
<gene>
    <name evidence="2" type="ORF">COLO4_17641</name>
</gene>
<feature type="region of interest" description="Disordered" evidence="1">
    <location>
        <begin position="1"/>
        <end position="44"/>
    </location>
</feature>
<evidence type="ECO:0000313" key="3">
    <source>
        <dbReference type="Proteomes" id="UP000187203"/>
    </source>
</evidence>
<dbReference type="AlphaFoldDB" id="A0A1R3JC30"/>